<reference evidence="3 4" key="1">
    <citation type="submission" date="2019-02" db="EMBL/GenBank/DDBJ databases">
        <title>Investigation of anaerobic lignin degradation for improved lignocellulosic biofuels.</title>
        <authorList>
            <person name="Deangelis K."/>
        </authorList>
    </citation>
    <scope>NUCLEOTIDE SEQUENCE [LARGE SCALE GENOMIC DNA]</scope>
    <source>
        <strain evidence="3 4">159R</strain>
    </source>
</reference>
<gene>
    <name evidence="3" type="ORF">EZJ58_3815</name>
</gene>
<evidence type="ECO:0000259" key="2">
    <source>
        <dbReference type="Pfam" id="PF12486"/>
    </source>
</evidence>
<dbReference type="InterPro" id="IPR021069">
    <property type="entry name" value="ImpA_C"/>
</dbReference>
<protein>
    <submittedName>
        <fullName evidence="3">Type VI secretion system protein VasL</fullName>
    </submittedName>
</protein>
<dbReference type="RefSeq" id="WP_132924378.1">
    <property type="nucleotide sequence ID" value="NZ_SJOI01000001.1"/>
</dbReference>
<dbReference type="OrthoDB" id="5579595at2"/>
<feature type="domain" description="ImpA N-terminal" evidence="1">
    <location>
        <begin position="12"/>
        <end position="113"/>
    </location>
</feature>
<organism evidence="3 4">
    <name type="scientific">Sodalis ligni</name>
    <dbReference type="NCBI Taxonomy" id="2697027"/>
    <lineage>
        <taxon>Bacteria</taxon>
        <taxon>Pseudomonadati</taxon>
        <taxon>Pseudomonadota</taxon>
        <taxon>Gammaproteobacteria</taxon>
        <taxon>Enterobacterales</taxon>
        <taxon>Bruguierivoracaceae</taxon>
        <taxon>Sodalis</taxon>
    </lineage>
</organism>
<dbReference type="Pfam" id="PF06812">
    <property type="entry name" value="ImpA_N"/>
    <property type="match status" value="1"/>
</dbReference>
<feature type="domain" description="ImpA C-terminal" evidence="2">
    <location>
        <begin position="307"/>
        <end position="451"/>
    </location>
</feature>
<dbReference type="PANTHER" id="PTHR37024:SF5">
    <property type="entry name" value="IMPA N-TERMINAL DOMAIN-CONTAINING PROTEIN"/>
    <property type="match status" value="1"/>
</dbReference>
<accession>A0A4R1NFD5</accession>
<dbReference type="AlphaFoldDB" id="A0A4R1NFD5"/>
<evidence type="ECO:0000259" key="1">
    <source>
        <dbReference type="Pfam" id="PF06812"/>
    </source>
</evidence>
<dbReference type="Pfam" id="PF12486">
    <property type="entry name" value="VasL"/>
    <property type="match status" value="1"/>
</dbReference>
<proteinExistence type="predicted"/>
<name>A0A4R1NFD5_9GAMM</name>
<dbReference type="InterPro" id="IPR010657">
    <property type="entry name" value="ImpA_N"/>
</dbReference>
<dbReference type="EMBL" id="SJOI01000001">
    <property type="protein sequence ID" value="TCL05619.1"/>
    <property type="molecule type" value="Genomic_DNA"/>
</dbReference>
<sequence>MSLMTTGHRVSTGGDPRGFTEFTALRDELDKLHHPARPDVDWLRIEQLCLALFRRNGVELHTAVDFTLARARVAGLAGLCEGVELIAALVIQQWAVFWPRPTHARVALLAGLCERLQQVWRMIRVDYGDLALLYRADRGMETICDALRTLELNHLCKLDILRQTIHDTALRLEHTDDSSIRADSPPLPGGSNHLSAISSMTEWESEPLIYIAETKNQAHPRIHVAELTPPRWKAWQGFAAGIFITALTVAGCMLIQRHSAETLDQTLLATTQPLPAALPSRRINVLEQHHSPAERAQAKPAVIQATGARLEQLAGLPPLWAHRHGDGLLAQVRQLWPYSERIERLSADWRRQRLANATPEEELANFFLARTRLEQLGQQLNQLEQSKGRYMTVSALKTAVFSIQQPLHRALPLEELLRQYHEQIQTGEEPSPVLRQQIERRFSQLLNRFALMTDLE</sequence>
<dbReference type="PANTHER" id="PTHR37024">
    <property type="entry name" value="TYPE VI SECRETION SYSTEM DUF2094 AND IMPA-RELATED DOMAIN PROTEIN"/>
    <property type="match status" value="1"/>
</dbReference>
<dbReference type="Proteomes" id="UP000294555">
    <property type="component" value="Unassembled WGS sequence"/>
</dbReference>
<evidence type="ECO:0000313" key="3">
    <source>
        <dbReference type="EMBL" id="TCL05619.1"/>
    </source>
</evidence>
<evidence type="ECO:0000313" key="4">
    <source>
        <dbReference type="Proteomes" id="UP000294555"/>
    </source>
</evidence>
<comment type="caution">
    <text evidence="3">The sequence shown here is derived from an EMBL/GenBank/DDBJ whole genome shotgun (WGS) entry which is preliminary data.</text>
</comment>
<keyword evidence="4" id="KW-1185">Reference proteome</keyword>